<evidence type="ECO:0000313" key="3">
    <source>
        <dbReference type="Proteomes" id="UP001310692"/>
    </source>
</evidence>
<accession>A0ABU7LY41</accession>
<dbReference type="RefSeq" id="WP_330196006.1">
    <property type="nucleotide sequence ID" value="NZ_JAZDRO010000002.1"/>
</dbReference>
<dbReference type="Proteomes" id="UP001310692">
    <property type="component" value="Unassembled WGS sequence"/>
</dbReference>
<proteinExistence type="predicted"/>
<protein>
    <submittedName>
        <fullName evidence="2">Formyltransferase family protein</fullName>
    </submittedName>
</protein>
<reference evidence="2 3" key="1">
    <citation type="submission" date="2024-01" db="EMBL/GenBank/DDBJ databases">
        <title>Hyphobacterium bacterium isolated from marine sediment.</title>
        <authorList>
            <person name="Zhao S."/>
        </authorList>
    </citation>
    <scope>NUCLEOTIDE SEQUENCE [LARGE SCALE GENOMIC DNA]</scope>
    <source>
        <strain evidence="2 3">Y60-23</strain>
    </source>
</reference>
<keyword evidence="3" id="KW-1185">Reference proteome</keyword>
<organism evidence="2 3">
    <name type="scientific">Hyphobacterium marinum</name>
    <dbReference type="NCBI Taxonomy" id="3116574"/>
    <lineage>
        <taxon>Bacteria</taxon>
        <taxon>Pseudomonadati</taxon>
        <taxon>Pseudomonadota</taxon>
        <taxon>Alphaproteobacteria</taxon>
        <taxon>Maricaulales</taxon>
        <taxon>Maricaulaceae</taxon>
        <taxon>Hyphobacterium</taxon>
    </lineage>
</organism>
<evidence type="ECO:0000313" key="2">
    <source>
        <dbReference type="EMBL" id="MEE2566466.1"/>
    </source>
</evidence>
<dbReference type="Gene3D" id="3.40.50.12230">
    <property type="match status" value="1"/>
</dbReference>
<name>A0ABU7LY41_9PROT</name>
<dbReference type="InterPro" id="IPR036477">
    <property type="entry name" value="Formyl_transf_N_sf"/>
</dbReference>
<gene>
    <name evidence="2" type="ORF">V0U35_07205</name>
</gene>
<comment type="caution">
    <text evidence="2">The sequence shown here is derived from an EMBL/GenBank/DDBJ whole genome shotgun (WGS) entry which is preliminary data.</text>
</comment>
<sequence>MSRIVLLTAPHVAKDLVASARAHLPELEPVTVFDKAGFEAAMADLSPDDFLLSFCTSVIVPADVIATLGPRAINIHPAAPNYPGRDPHHFAVLNGETQYGATAHLITEKVDAGPIYDVEMFDIPKGAAPHEIMALADEAGLRLADRIFDRLGRGEALEPNGVTWGERKTSRNDFKRLCRISAIAHADEFDRKMRATANPKYKNAFVNMHGRVFRDTGEDYTPVRVKASKGWEDFTEKAYCDILDAAKERYRFTTYDALVDDDHVLWRHDIDYSVHRGVRLGELEAERGLVATYFFWIRAPYYNVLEPSIKACAARLLEMGHRIGLHFDIQGYGDTEWSYEKLDARIRREADFLGEEFNTEIGVVSFHDPENGGLLSFDAERIGGLVNAYAARFKRDYGYCSDSNGYWRFKPIPDVIRSGEHKKLQVLTHPAWWTEDIMAPREKIERAVLGRARATMAEYDDHLARSGRTNLD</sequence>
<dbReference type="EMBL" id="JAZDRO010000002">
    <property type="protein sequence ID" value="MEE2566466.1"/>
    <property type="molecule type" value="Genomic_DNA"/>
</dbReference>
<dbReference type="SUPFAM" id="SSF53328">
    <property type="entry name" value="Formyltransferase"/>
    <property type="match status" value="1"/>
</dbReference>
<dbReference type="Pfam" id="PF00551">
    <property type="entry name" value="Formyl_trans_N"/>
    <property type="match status" value="1"/>
</dbReference>
<dbReference type="InterPro" id="IPR002376">
    <property type="entry name" value="Formyl_transf_N"/>
</dbReference>
<evidence type="ECO:0000259" key="1">
    <source>
        <dbReference type="Pfam" id="PF00551"/>
    </source>
</evidence>
<feature type="domain" description="Formyl transferase N-terminal" evidence="1">
    <location>
        <begin position="27"/>
        <end position="131"/>
    </location>
</feature>